<dbReference type="Pfam" id="PF00754">
    <property type="entry name" value="F5_F8_type_C"/>
    <property type="match status" value="1"/>
</dbReference>
<dbReference type="EMBL" id="CP116967">
    <property type="protein sequence ID" value="WNM59715.1"/>
    <property type="molecule type" value="Genomic_DNA"/>
</dbReference>
<dbReference type="RefSeq" id="WP_312646537.1">
    <property type="nucleotide sequence ID" value="NZ_CP116967.1"/>
</dbReference>
<dbReference type="SUPFAM" id="SSF49785">
    <property type="entry name" value="Galactose-binding domain-like"/>
    <property type="match status" value="2"/>
</dbReference>
<dbReference type="InterPro" id="IPR012341">
    <property type="entry name" value="6hp_glycosidase-like_sf"/>
</dbReference>
<dbReference type="InterPro" id="IPR008979">
    <property type="entry name" value="Galactose-bd-like_sf"/>
</dbReference>
<dbReference type="GO" id="GO:0005975">
    <property type="term" value="P:carbohydrate metabolic process"/>
    <property type="evidence" value="ECO:0007669"/>
    <property type="project" value="InterPro"/>
</dbReference>
<dbReference type="SUPFAM" id="SSF48208">
    <property type="entry name" value="Six-hairpin glycosidases"/>
    <property type="match status" value="1"/>
</dbReference>
<evidence type="ECO:0000313" key="3">
    <source>
        <dbReference type="Proteomes" id="UP001302719"/>
    </source>
</evidence>
<evidence type="ECO:0000313" key="2">
    <source>
        <dbReference type="EMBL" id="WNM59715.1"/>
    </source>
</evidence>
<evidence type="ECO:0000259" key="1">
    <source>
        <dbReference type="Pfam" id="PF00754"/>
    </source>
</evidence>
<dbReference type="Gene3D" id="2.60.120.260">
    <property type="entry name" value="Galactose-binding domain-like"/>
    <property type="match status" value="1"/>
</dbReference>
<dbReference type="Gene3D" id="2.60.120.430">
    <property type="entry name" value="Galactose-binding lectin"/>
    <property type="match status" value="1"/>
</dbReference>
<dbReference type="Gene3D" id="1.50.10.10">
    <property type="match status" value="1"/>
</dbReference>
<dbReference type="Proteomes" id="UP001302719">
    <property type="component" value="Chromosome"/>
</dbReference>
<name>A0AA96JU26_9BACT</name>
<sequence length="1046" mass="115409">MRGVWRAAGFLFFGMAWLLLPVCAFGENPAANDFRLLDGFENVGEWKTIATEYSEASIRMAEGVKGNALQLSYELRTAGTANVHRAIQLDLSNNFEIAFKLRGHAPQSTFEIRLVDDSGANVWWRQFHDYEFPADWTTVRIRRSDIHFAWGPIKDHDLNTIAKFEFVILGETGDKGTVEFDTLQMRPLPEPPAMIPPVVAMAGDVPAPAVVDGDPETTWTADTPTELIFDLGYLRDLGGLTLRWAEGQMPEAIDMALSEDGTDWTVPHWEMGTGPSSSGTIGYLRTAEAFGRYVRLSLTPASGGRIGLLEARIEPPEFGQDDNRFLLSLAREAKKGSYPRSFLGEQIYWTIVGPPQGGRSALLSEDGAMEPGPGAFSIEPFLLENESVLSWADGEHHHSLLDEYLPLPRVRRTHEGLSLDVSAHRPPVPAGREGGTDGHARDVVTRYRVVNTGTILRKLTLALAIRPLQVDPPTQILNLVGGVSNIDQLGWDGAAFQVNGDWSVYPELKPDQVSLAEFERAGFPHVQDAGAGTVSQSLVAPGGFGSGVMYFHVDLKPGEAREVSVVTVLDSDRGSAPDLNREAINAGEKAAAGEWREILNQVDISGPPESMPMLNSLKTALAHMMITRDGPALRPGPRTYARSWIRDGAMMSESFLRLGQNDPAVEYARWYAPYQFSSGRVPCCVDKRGADPVVENDSHGELIFLIVDIYRYTGDRAFAEMMWPHVDKAAAVLDTLRLSERTEHNRQDDRKAFYGLLPASVSHEGYLDRPAYSFWDNFWGLKGLTDAAFLAEELGHADRAADIRADAAEFAADISASVSLLGEELGHVPGAADRKDFDPTSTTIALSPTGAASALPRELLIATFEKAWSEFVARRDGTKTWTVYTPYEFRQVSAFVRLGELERAHALLDFYMRDRRPAAWNQWSEVIGRLERDPRFIGDMPHTWVGSDFIRAVLDLFVYADTETGSLVIGAGLPRNWLQGEGIRVHGLRTPYGEVSYAAREEGGQVRVDLEGSTMPPGGFVLPASLKGDVRVTFNGRHLDVRWTSQ</sequence>
<accession>A0AA96JU26</accession>
<dbReference type="InterPro" id="IPR000421">
    <property type="entry name" value="FA58C"/>
</dbReference>
<protein>
    <submittedName>
        <fullName evidence="2">Discoidin domain-containing protein</fullName>
    </submittedName>
</protein>
<keyword evidence="3" id="KW-1185">Reference proteome</keyword>
<dbReference type="AlphaFoldDB" id="A0AA96JU26"/>
<feature type="domain" description="F5/8 type C" evidence="1">
    <location>
        <begin position="206"/>
        <end position="308"/>
    </location>
</feature>
<organism evidence="2 3">
    <name type="scientific">Candidatus Nitrospira allomarina</name>
    <dbReference type="NCBI Taxonomy" id="3020900"/>
    <lineage>
        <taxon>Bacteria</taxon>
        <taxon>Pseudomonadati</taxon>
        <taxon>Nitrospirota</taxon>
        <taxon>Nitrospiria</taxon>
        <taxon>Nitrospirales</taxon>
        <taxon>Nitrospiraceae</taxon>
        <taxon>Nitrospira</taxon>
    </lineage>
</organism>
<dbReference type="KEGG" id="nall:PP769_08160"/>
<gene>
    <name evidence="2" type="ORF">PP769_08160</name>
</gene>
<dbReference type="InterPro" id="IPR008928">
    <property type="entry name" value="6-hairpin_glycosidase_sf"/>
</dbReference>
<reference evidence="2 3" key="1">
    <citation type="submission" date="2023-01" db="EMBL/GenBank/DDBJ databases">
        <title>Cultivation and genomic characterization of new, ubiquitous marine nitrite-oxidizing bacteria from the Nitrospirales.</title>
        <authorList>
            <person name="Mueller A.J."/>
            <person name="Daebeler A."/>
            <person name="Herbold C.W."/>
            <person name="Kirkegaard R.H."/>
            <person name="Daims H."/>
        </authorList>
    </citation>
    <scope>NUCLEOTIDE SEQUENCE [LARGE SCALE GENOMIC DNA]</scope>
    <source>
        <strain evidence="2 3">VA</strain>
    </source>
</reference>
<proteinExistence type="predicted"/>